<evidence type="ECO:0000256" key="2">
    <source>
        <dbReference type="ARBA" id="ARBA00022859"/>
    </source>
</evidence>
<dbReference type="AlphaFoldDB" id="A0A834C713"/>
<evidence type="ECO:0000313" key="5">
    <source>
        <dbReference type="EMBL" id="KAF6724152.1"/>
    </source>
</evidence>
<dbReference type="InterPro" id="IPR013783">
    <property type="entry name" value="Ig-like_fold"/>
</dbReference>
<sequence>MFMMMMMMKTGHFALLLTGVSMAIQIHQSPPALLKEAGGDVQLVCSHQQSDFRVMLWYQQPPGSAAMKLVGYGYVEFRDDAVEEAFRGHFSLAGELSGDKHKNASLFIRNLRAPEHTATYFCAASKPQFIKHPPAADKNLQPAEAREDLSFSSFNERI</sequence>
<dbReference type="InterPro" id="IPR050413">
    <property type="entry name" value="TCR_beta_variable"/>
</dbReference>
<evidence type="ECO:0000259" key="4">
    <source>
        <dbReference type="SMART" id="SM00406"/>
    </source>
</evidence>
<dbReference type="GO" id="GO:0005886">
    <property type="term" value="C:plasma membrane"/>
    <property type="evidence" value="ECO:0007669"/>
    <property type="project" value="TreeGrafter"/>
</dbReference>
<dbReference type="GO" id="GO:0002376">
    <property type="term" value="P:immune system process"/>
    <property type="evidence" value="ECO:0007669"/>
    <property type="project" value="UniProtKB-KW"/>
</dbReference>
<proteinExistence type="predicted"/>
<dbReference type="Pfam" id="PF07686">
    <property type="entry name" value="V-set"/>
    <property type="match status" value="1"/>
</dbReference>
<reference evidence="5" key="1">
    <citation type="journal article" name="BMC Genomics">
        <title>Long-read sequencing and de novo genome assembly of marine medaka (Oryzias melastigma).</title>
        <authorList>
            <person name="Liang P."/>
            <person name="Saqib H.S.A."/>
            <person name="Ni X."/>
            <person name="Shen Y."/>
        </authorList>
    </citation>
    <scope>NUCLEOTIDE SEQUENCE</scope>
    <source>
        <strain evidence="5">Bigg-433</strain>
    </source>
</reference>
<protein>
    <submittedName>
        <fullName evidence="5">Ig kappa chain V-I region Walker</fullName>
    </submittedName>
</protein>
<dbReference type="Gene3D" id="2.60.40.10">
    <property type="entry name" value="Immunoglobulins"/>
    <property type="match status" value="1"/>
</dbReference>
<dbReference type="EMBL" id="WKFB01000404">
    <property type="protein sequence ID" value="KAF6724152.1"/>
    <property type="molecule type" value="Genomic_DNA"/>
</dbReference>
<gene>
    <name evidence="5" type="ORF">FQA47_003596</name>
</gene>
<dbReference type="PANTHER" id="PTHR23268">
    <property type="entry name" value="T-CELL RECEPTOR BETA CHAIN"/>
    <property type="match status" value="1"/>
</dbReference>
<name>A0A834C713_ORYME</name>
<dbReference type="GO" id="GO:0007166">
    <property type="term" value="P:cell surface receptor signaling pathway"/>
    <property type="evidence" value="ECO:0007669"/>
    <property type="project" value="TreeGrafter"/>
</dbReference>
<dbReference type="CDD" id="cd00099">
    <property type="entry name" value="IgV"/>
    <property type="match status" value="1"/>
</dbReference>
<dbReference type="Proteomes" id="UP000646548">
    <property type="component" value="Unassembled WGS sequence"/>
</dbReference>
<dbReference type="SMART" id="SM00406">
    <property type="entry name" value="IGv"/>
    <property type="match status" value="1"/>
</dbReference>
<dbReference type="InterPro" id="IPR036179">
    <property type="entry name" value="Ig-like_dom_sf"/>
</dbReference>
<dbReference type="SUPFAM" id="SSF48726">
    <property type="entry name" value="Immunoglobulin"/>
    <property type="match status" value="1"/>
</dbReference>
<evidence type="ECO:0000256" key="1">
    <source>
        <dbReference type="ARBA" id="ARBA00022729"/>
    </source>
</evidence>
<keyword evidence="2" id="KW-0391">Immunity</keyword>
<evidence type="ECO:0000256" key="3">
    <source>
        <dbReference type="SAM" id="SignalP"/>
    </source>
</evidence>
<feature type="chain" id="PRO_5032344820" evidence="3">
    <location>
        <begin position="24"/>
        <end position="158"/>
    </location>
</feature>
<comment type="caution">
    <text evidence="5">The sequence shown here is derived from an EMBL/GenBank/DDBJ whole genome shotgun (WGS) entry which is preliminary data.</text>
</comment>
<feature type="signal peptide" evidence="3">
    <location>
        <begin position="1"/>
        <end position="23"/>
    </location>
</feature>
<accession>A0A834C713</accession>
<dbReference type="PANTHER" id="PTHR23268:SF102">
    <property type="entry name" value="IMMUNOGLOBULIN V-SET DOMAIN-CONTAINING PROTEIN"/>
    <property type="match status" value="1"/>
</dbReference>
<evidence type="ECO:0000313" key="6">
    <source>
        <dbReference type="Proteomes" id="UP000646548"/>
    </source>
</evidence>
<keyword evidence="1 3" id="KW-0732">Signal</keyword>
<organism evidence="5 6">
    <name type="scientific">Oryzias melastigma</name>
    <name type="common">Marine medaka</name>
    <dbReference type="NCBI Taxonomy" id="30732"/>
    <lineage>
        <taxon>Eukaryota</taxon>
        <taxon>Metazoa</taxon>
        <taxon>Chordata</taxon>
        <taxon>Craniata</taxon>
        <taxon>Vertebrata</taxon>
        <taxon>Euteleostomi</taxon>
        <taxon>Actinopterygii</taxon>
        <taxon>Neopterygii</taxon>
        <taxon>Teleostei</taxon>
        <taxon>Neoteleostei</taxon>
        <taxon>Acanthomorphata</taxon>
        <taxon>Ovalentaria</taxon>
        <taxon>Atherinomorphae</taxon>
        <taxon>Beloniformes</taxon>
        <taxon>Adrianichthyidae</taxon>
        <taxon>Oryziinae</taxon>
        <taxon>Oryzias</taxon>
    </lineage>
</organism>
<feature type="domain" description="Immunoglobulin V-set" evidence="4">
    <location>
        <begin position="40"/>
        <end position="124"/>
    </location>
</feature>
<dbReference type="InterPro" id="IPR013106">
    <property type="entry name" value="Ig_V-set"/>
</dbReference>